<protein>
    <submittedName>
        <fullName evidence="2">Glycosyltransferase</fullName>
    </submittedName>
</protein>
<dbReference type="Gene3D" id="3.40.50.2000">
    <property type="entry name" value="Glycogen Phosphorylase B"/>
    <property type="match status" value="2"/>
</dbReference>
<name>A0A413T543_9BACT</name>
<evidence type="ECO:0000313" key="3">
    <source>
        <dbReference type="Proteomes" id="UP000283855"/>
    </source>
</evidence>
<dbReference type="PANTHER" id="PTHR12526:SF628">
    <property type="entry name" value="MANNOSYLGLUCOSYLGLYCERATE SYNTHASE"/>
    <property type="match status" value="1"/>
</dbReference>
<gene>
    <name evidence="2" type="ORF">DW921_00360</name>
</gene>
<keyword evidence="2" id="KW-0808">Transferase</keyword>
<comment type="caution">
    <text evidence="2">The sequence shown here is derived from an EMBL/GenBank/DDBJ whole genome shotgun (WGS) entry which is preliminary data.</text>
</comment>
<dbReference type="Proteomes" id="UP000283855">
    <property type="component" value="Unassembled WGS sequence"/>
</dbReference>
<dbReference type="EMBL" id="QSFT01000001">
    <property type="protein sequence ID" value="RHA78952.1"/>
    <property type="molecule type" value="Genomic_DNA"/>
</dbReference>
<dbReference type="AlphaFoldDB" id="A0A413T543"/>
<proteinExistence type="predicted"/>
<dbReference type="Pfam" id="PF00534">
    <property type="entry name" value="Glycos_transf_1"/>
    <property type="match status" value="1"/>
</dbReference>
<organism evidence="2 3">
    <name type="scientific">Phocaeicola coprophilus</name>
    <dbReference type="NCBI Taxonomy" id="387090"/>
    <lineage>
        <taxon>Bacteria</taxon>
        <taxon>Pseudomonadati</taxon>
        <taxon>Bacteroidota</taxon>
        <taxon>Bacteroidia</taxon>
        <taxon>Bacteroidales</taxon>
        <taxon>Bacteroidaceae</taxon>
        <taxon>Phocaeicola</taxon>
    </lineage>
</organism>
<dbReference type="PANTHER" id="PTHR12526">
    <property type="entry name" value="GLYCOSYLTRANSFERASE"/>
    <property type="match status" value="1"/>
</dbReference>
<dbReference type="SUPFAM" id="SSF53756">
    <property type="entry name" value="UDP-Glycosyltransferase/glycogen phosphorylase"/>
    <property type="match status" value="1"/>
</dbReference>
<dbReference type="GO" id="GO:0016757">
    <property type="term" value="F:glycosyltransferase activity"/>
    <property type="evidence" value="ECO:0007669"/>
    <property type="project" value="InterPro"/>
</dbReference>
<dbReference type="InterPro" id="IPR001296">
    <property type="entry name" value="Glyco_trans_1"/>
</dbReference>
<sequence>MNILYFFEYAPDPQRGGASRLTRSLINYWDKERKDFSFYCAYLKKEKNYITYFKDEILLDLNDKIQFTSFLDKNQISIIVYQMAFSKEYFDYVKECNHNNIPIITVYHSMPGWELLHIKNILTHTSWYQAGVNGLIKKILLPLYLKYANKLIQRKNSYIYKGSSKYVVLSSKYIPLFKKINNLAEGSKLYAISNPLSYPEQTNIDFHKKRKQVLIVGRFSESEKRFLLALKAWKEFNSQRITNTWELIIIGFGKDENIYKEYARKNKLNNVKFIGKQDPLEYYKKASIFLMTSAFEGFGLTLTEAQQFGVVPIVMNSFPSLHDIIINDFNGIIVPNNDTKAMCIALTDLITNQKKREYLAQNGLYYVNKFSVKNIAQEWENLFNNFKKWSQE</sequence>
<evidence type="ECO:0000259" key="1">
    <source>
        <dbReference type="Pfam" id="PF00534"/>
    </source>
</evidence>
<evidence type="ECO:0000313" key="2">
    <source>
        <dbReference type="EMBL" id="RHA78952.1"/>
    </source>
</evidence>
<reference evidence="2 3" key="1">
    <citation type="submission" date="2018-08" db="EMBL/GenBank/DDBJ databases">
        <title>A genome reference for cultivated species of the human gut microbiota.</title>
        <authorList>
            <person name="Zou Y."/>
            <person name="Xue W."/>
            <person name="Luo G."/>
        </authorList>
    </citation>
    <scope>NUCLEOTIDE SEQUENCE [LARGE SCALE GENOMIC DNA]</scope>
    <source>
        <strain evidence="2 3">AM42-38</strain>
    </source>
</reference>
<accession>A0A413T543</accession>
<feature type="domain" description="Glycosyl transferase family 1" evidence="1">
    <location>
        <begin position="206"/>
        <end position="363"/>
    </location>
</feature>
<dbReference type="RefSeq" id="WP_118399768.1">
    <property type="nucleotide sequence ID" value="NZ_CABJGD010000001.1"/>
</dbReference>